<sequence length="52" mass="6196">MECGDTIKKRDALTEEYRKVLYEIQNEKKFDDQDFTVVVQGFMDDISDAFRN</sequence>
<dbReference type="Proteomes" id="UP000230423">
    <property type="component" value="Unassembled WGS sequence"/>
</dbReference>
<feature type="non-terminal residue" evidence="1">
    <location>
        <position position="52"/>
    </location>
</feature>
<evidence type="ECO:0000313" key="2">
    <source>
        <dbReference type="Proteomes" id="UP000230423"/>
    </source>
</evidence>
<accession>A0A2G9TG65</accession>
<dbReference type="EMBL" id="KZ371807">
    <property type="protein sequence ID" value="PIO56974.1"/>
    <property type="molecule type" value="Genomic_DNA"/>
</dbReference>
<proteinExistence type="predicted"/>
<dbReference type="OrthoDB" id="10265800at2759"/>
<evidence type="ECO:0000313" key="1">
    <source>
        <dbReference type="EMBL" id="PIO56974.1"/>
    </source>
</evidence>
<dbReference type="AlphaFoldDB" id="A0A2G9TG65"/>
<reference evidence="1 2" key="1">
    <citation type="submission" date="2015-09" db="EMBL/GenBank/DDBJ databases">
        <title>Draft genome of the parasitic nematode Teladorsagia circumcincta isolate WARC Sus (inbred).</title>
        <authorList>
            <person name="Mitreva M."/>
        </authorList>
    </citation>
    <scope>NUCLEOTIDE SEQUENCE [LARGE SCALE GENOMIC DNA]</scope>
    <source>
        <strain evidence="1 2">S</strain>
    </source>
</reference>
<keyword evidence="2" id="KW-1185">Reference proteome</keyword>
<gene>
    <name evidence="1" type="ORF">TELCIR_21625</name>
</gene>
<name>A0A2G9TG65_TELCI</name>
<protein>
    <submittedName>
        <fullName evidence="1">Uncharacterized protein</fullName>
    </submittedName>
</protein>
<organism evidence="1 2">
    <name type="scientific">Teladorsagia circumcincta</name>
    <name type="common">Brown stomach worm</name>
    <name type="synonym">Ostertagia circumcincta</name>
    <dbReference type="NCBI Taxonomy" id="45464"/>
    <lineage>
        <taxon>Eukaryota</taxon>
        <taxon>Metazoa</taxon>
        <taxon>Ecdysozoa</taxon>
        <taxon>Nematoda</taxon>
        <taxon>Chromadorea</taxon>
        <taxon>Rhabditida</taxon>
        <taxon>Rhabditina</taxon>
        <taxon>Rhabditomorpha</taxon>
        <taxon>Strongyloidea</taxon>
        <taxon>Trichostrongylidae</taxon>
        <taxon>Teladorsagia</taxon>
    </lineage>
</organism>